<dbReference type="InterPro" id="IPR040442">
    <property type="entry name" value="Pyrv_kinase-like_dom_sf"/>
</dbReference>
<gene>
    <name evidence="1" type="ORF">TT172_LOCUS2347</name>
</gene>
<dbReference type="GO" id="GO:0003824">
    <property type="term" value="F:catalytic activity"/>
    <property type="evidence" value="ECO:0007669"/>
    <property type="project" value="InterPro"/>
</dbReference>
<dbReference type="AlphaFoldDB" id="A0A446BBV7"/>
<evidence type="ECO:0000313" key="1">
    <source>
        <dbReference type="EMBL" id="SPQ19928.1"/>
    </source>
</evidence>
<dbReference type="EMBL" id="OUUZ01000002">
    <property type="protein sequence ID" value="SPQ19928.1"/>
    <property type="molecule type" value="Genomic_DNA"/>
</dbReference>
<sequence>MVNPTSIGPRLLREALKRQKCLIGPGVFDGVSTKIALAVGFDFLYLAAAARREIADADTGFGGPLIIRRTVRLYEHAGADVAFIESPWTKDEMRTLVRELAPHPVLINVLPDNLMGNQTTAECKELGFATAIYLCTASSGSC</sequence>
<evidence type="ECO:0000313" key="2">
    <source>
        <dbReference type="Proteomes" id="UP000289323"/>
    </source>
</evidence>
<reference evidence="1 2" key="1">
    <citation type="submission" date="2018-04" db="EMBL/GenBank/DDBJ databases">
        <authorList>
            <person name="Huttner S."/>
            <person name="Dainat J."/>
        </authorList>
    </citation>
    <scope>NUCLEOTIDE SEQUENCE [LARGE SCALE GENOMIC DNA]</scope>
</reference>
<dbReference type="PANTHER" id="PTHR42905:SF2">
    <property type="entry name" value="PHOSPHOENOLPYRUVATE CARBOXYLASE FAMILY PROTEIN"/>
    <property type="match status" value="1"/>
</dbReference>
<dbReference type="Proteomes" id="UP000289323">
    <property type="component" value="Unassembled WGS sequence"/>
</dbReference>
<organism evidence="1 2">
    <name type="scientific">Thermothielavioides terrestris</name>
    <dbReference type="NCBI Taxonomy" id="2587410"/>
    <lineage>
        <taxon>Eukaryota</taxon>
        <taxon>Fungi</taxon>
        <taxon>Dikarya</taxon>
        <taxon>Ascomycota</taxon>
        <taxon>Pezizomycotina</taxon>
        <taxon>Sordariomycetes</taxon>
        <taxon>Sordariomycetidae</taxon>
        <taxon>Sordariales</taxon>
        <taxon>Chaetomiaceae</taxon>
        <taxon>Thermothielavioides</taxon>
    </lineage>
</organism>
<proteinExistence type="predicted"/>
<dbReference type="SUPFAM" id="SSF51621">
    <property type="entry name" value="Phosphoenolpyruvate/pyruvate domain"/>
    <property type="match status" value="1"/>
</dbReference>
<protein>
    <submittedName>
        <fullName evidence="1">Aae5ea7c-f9af-4248-aa86-bf82eb3a0a54</fullName>
    </submittedName>
</protein>
<accession>A0A446BBV7</accession>
<dbReference type="PANTHER" id="PTHR42905">
    <property type="entry name" value="PHOSPHOENOLPYRUVATE CARBOXYLASE"/>
    <property type="match status" value="1"/>
</dbReference>
<dbReference type="InterPro" id="IPR015813">
    <property type="entry name" value="Pyrv/PenolPyrv_kinase-like_dom"/>
</dbReference>
<dbReference type="Gene3D" id="3.20.20.60">
    <property type="entry name" value="Phosphoenolpyruvate-binding domains"/>
    <property type="match status" value="2"/>
</dbReference>
<name>A0A446BBV7_9PEZI</name>